<keyword evidence="4" id="KW-1185">Reference proteome</keyword>
<evidence type="ECO:0000313" key="4">
    <source>
        <dbReference type="Proteomes" id="UP000434409"/>
    </source>
</evidence>
<evidence type="ECO:0000256" key="2">
    <source>
        <dbReference type="ARBA" id="ARBA00049988"/>
    </source>
</evidence>
<proteinExistence type="inferred from homology"/>
<dbReference type="InterPro" id="IPR010985">
    <property type="entry name" value="Ribbon_hlx_hlx"/>
</dbReference>
<dbReference type="EMBL" id="VULY01000038">
    <property type="protein sequence ID" value="MSR94894.1"/>
    <property type="molecule type" value="Genomic_DNA"/>
</dbReference>
<keyword evidence="1" id="KW-1277">Toxin-antitoxin system</keyword>
<dbReference type="GO" id="GO:0006355">
    <property type="term" value="P:regulation of DNA-templated transcription"/>
    <property type="evidence" value="ECO:0007669"/>
    <property type="project" value="InterPro"/>
</dbReference>
<gene>
    <name evidence="3" type="ORF">FYJ34_12080</name>
</gene>
<dbReference type="Gene3D" id="1.10.1220.10">
    <property type="entry name" value="Met repressor-like"/>
    <property type="match status" value="1"/>
</dbReference>
<dbReference type="InterPro" id="IPR013321">
    <property type="entry name" value="Arc_rbn_hlx_hlx"/>
</dbReference>
<organism evidence="3 4">
    <name type="scientific">Suipraeoptans intestinalis</name>
    <dbReference type="NCBI Taxonomy" id="2606628"/>
    <lineage>
        <taxon>Bacteria</taxon>
        <taxon>Bacillati</taxon>
        <taxon>Bacillota</taxon>
        <taxon>Clostridia</taxon>
        <taxon>Lachnospirales</taxon>
        <taxon>Lachnospiraceae</taxon>
        <taxon>Suipraeoptans</taxon>
    </lineage>
</organism>
<dbReference type="SUPFAM" id="SSF47598">
    <property type="entry name" value="Ribbon-helix-helix"/>
    <property type="match status" value="1"/>
</dbReference>
<dbReference type="Pfam" id="PF08681">
    <property type="entry name" value="TacA1"/>
    <property type="match status" value="1"/>
</dbReference>
<evidence type="ECO:0000256" key="1">
    <source>
        <dbReference type="ARBA" id="ARBA00022649"/>
    </source>
</evidence>
<dbReference type="Proteomes" id="UP000434409">
    <property type="component" value="Unassembled WGS sequence"/>
</dbReference>
<sequence length="66" mass="7881">MEREKTSEFDQIKYQNEYNKKKYDKVSLMLPKGEKETVKKAAQLEGKSMNEFIVEAVYEKMGKERK</sequence>
<name>A0A6N7UU43_9FIRM</name>
<dbReference type="RefSeq" id="WP_154478958.1">
    <property type="nucleotide sequence ID" value="NZ_JAQYBV010000060.1"/>
</dbReference>
<evidence type="ECO:0000313" key="3">
    <source>
        <dbReference type="EMBL" id="MSR94894.1"/>
    </source>
</evidence>
<accession>A0A6N7UU43</accession>
<comment type="caution">
    <text evidence="3">The sequence shown here is derived from an EMBL/GenBank/DDBJ whole genome shotgun (WGS) entry which is preliminary data.</text>
</comment>
<protein>
    <submittedName>
        <fullName evidence="3">DUF1778 domain-containing protein</fullName>
    </submittedName>
</protein>
<dbReference type="InterPro" id="IPR014795">
    <property type="entry name" value="TacA_1-like"/>
</dbReference>
<comment type="similarity">
    <text evidence="2">Belongs to the TacA antitoxin family.</text>
</comment>
<dbReference type="AlphaFoldDB" id="A0A6N7UU43"/>
<reference evidence="3 4" key="1">
    <citation type="submission" date="2019-08" db="EMBL/GenBank/DDBJ databases">
        <title>In-depth cultivation of the pig gut microbiome towards novel bacterial diversity and tailored functional studies.</title>
        <authorList>
            <person name="Wylensek D."/>
            <person name="Hitch T.C.A."/>
            <person name="Clavel T."/>
        </authorList>
    </citation>
    <scope>NUCLEOTIDE SEQUENCE [LARGE SCALE GENOMIC DNA]</scope>
    <source>
        <strain evidence="3 4">68-1-5</strain>
    </source>
</reference>